<dbReference type="OrthoDB" id="413400at2759"/>
<dbReference type="EMBL" id="PZQS01000011">
    <property type="protein sequence ID" value="PVD22487.1"/>
    <property type="molecule type" value="Genomic_DNA"/>
</dbReference>
<organism evidence="3 4">
    <name type="scientific">Pomacea canaliculata</name>
    <name type="common">Golden apple snail</name>
    <dbReference type="NCBI Taxonomy" id="400727"/>
    <lineage>
        <taxon>Eukaryota</taxon>
        <taxon>Metazoa</taxon>
        <taxon>Spiralia</taxon>
        <taxon>Lophotrochozoa</taxon>
        <taxon>Mollusca</taxon>
        <taxon>Gastropoda</taxon>
        <taxon>Caenogastropoda</taxon>
        <taxon>Architaenioglossa</taxon>
        <taxon>Ampullarioidea</taxon>
        <taxon>Ampullariidae</taxon>
        <taxon>Pomacea</taxon>
    </lineage>
</organism>
<dbReference type="FunFam" id="2.60.40.780:FF:000001">
    <property type="entry name" value="von Hippel-Lindau disease tumor suppressor"/>
    <property type="match status" value="1"/>
</dbReference>
<dbReference type="AlphaFoldDB" id="A0A2T7NMT0"/>
<dbReference type="CDD" id="cd05468">
    <property type="entry name" value="pVHL"/>
    <property type="match status" value="1"/>
</dbReference>
<protein>
    <recommendedName>
        <fullName evidence="2">SOCS box domain-containing protein</fullName>
    </recommendedName>
</protein>
<dbReference type="InterPro" id="IPR037139">
    <property type="entry name" value="VHL_alpha_dom_sf"/>
</dbReference>
<evidence type="ECO:0000259" key="2">
    <source>
        <dbReference type="PROSITE" id="PS50225"/>
    </source>
</evidence>
<dbReference type="Proteomes" id="UP000245119">
    <property type="component" value="Linkage Group LG11"/>
</dbReference>
<dbReference type="InterPro" id="IPR037140">
    <property type="entry name" value="VHL_beta_dom_sf"/>
</dbReference>
<dbReference type="Pfam" id="PF17211">
    <property type="entry name" value="VHL_C"/>
    <property type="match status" value="1"/>
</dbReference>
<dbReference type="InterPro" id="IPR024048">
    <property type="entry name" value="VHL_alpha_dom"/>
</dbReference>
<comment type="caution">
    <text evidence="3">The sequence shown here is derived from an EMBL/GenBank/DDBJ whole genome shotgun (WGS) entry which is preliminary data.</text>
</comment>
<accession>A0A2T7NMT0</accession>
<name>A0A2T7NMT0_POMCA</name>
<dbReference type="PROSITE" id="PS50225">
    <property type="entry name" value="SOCS"/>
    <property type="match status" value="1"/>
</dbReference>
<dbReference type="InterPro" id="IPR036208">
    <property type="entry name" value="VHL_sf"/>
</dbReference>
<evidence type="ECO:0000313" key="4">
    <source>
        <dbReference type="Proteomes" id="UP000245119"/>
    </source>
</evidence>
<dbReference type="SUPFAM" id="SSF49468">
    <property type="entry name" value="VHL"/>
    <property type="match status" value="1"/>
</dbReference>
<feature type="domain" description="SOCS box" evidence="2">
    <location>
        <begin position="115"/>
        <end position="154"/>
    </location>
</feature>
<sequence>MASPVGESEAGSSTLHRLRSGRSQIHSFVRFVNLTLRKVDIVWLNYEGARVRYKTLHPGQFVDVNTFVGHPWIFRDADTGDRLMVQLKEVYEPIGYNIAQGWPPQRRIVNITIPVYTLQERCLQVLRDIVPANMINRLDLPSALKQEMMEYSAIKTRHYSSCT</sequence>
<dbReference type="InterPro" id="IPR001496">
    <property type="entry name" value="SOCS_box"/>
</dbReference>
<evidence type="ECO:0000256" key="1">
    <source>
        <dbReference type="ARBA" id="ARBA00010057"/>
    </source>
</evidence>
<evidence type="ECO:0000313" key="3">
    <source>
        <dbReference type="EMBL" id="PVD22487.1"/>
    </source>
</evidence>
<gene>
    <name evidence="3" type="ORF">C0Q70_18301</name>
</gene>
<dbReference type="Pfam" id="PF01847">
    <property type="entry name" value="VHL"/>
    <property type="match status" value="1"/>
</dbReference>
<comment type="similarity">
    <text evidence="1">Belongs to the VHL family.</text>
</comment>
<dbReference type="Gene3D" id="1.10.750.10">
    <property type="entry name" value="von Hippel-Lindau disease tumour suppressor, alpha domain"/>
    <property type="match status" value="1"/>
</dbReference>
<reference evidence="3 4" key="1">
    <citation type="submission" date="2018-04" db="EMBL/GenBank/DDBJ databases">
        <title>The genome of golden apple snail Pomacea canaliculata provides insight into stress tolerance and invasive adaptation.</title>
        <authorList>
            <person name="Liu C."/>
            <person name="Liu B."/>
            <person name="Ren Y."/>
            <person name="Zhang Y."/>
            <person name="Wang H."/>
            <person name="Li S."/>
            <person name="Jiang F."/>
            <person name="Yin L."/>
            <person name="Zhang G."/>
            <person name="Qian W."/>
            <person name="Fan W."/>
        </authorList>
    </citation>
    <scope>NUCLEOTIDE SEQUENCE [LARGE SCALE GENOMIC DNA]</scope>
    <source>
        <strain evidence="3">SZHN2017</strain>
        <tissue evidence="3">Muscle</tissue>
    </source>
</reference>
<dbReference type="InterPro" id="IPR022772">
    <property type="entry name" value="VHL_tumour_suppress_b/a_dom"/>
</dbReference>
<dbReference type="Gene3D" id="2.60.40.780">
    <property type="entry name" value="von Hippel-Lindau disease tumour suppressor, beta domain"/>
    <property type="match status" value="1"/>
</dbReference>
<keyword evidence="4" id="KW-1185">Reference proteome</keyword>
<proteinExistence type="inferred from homology"/>
<dbReference type="STRING" id="400727.A0A2T7NMT0"/>
<dbReference type="InterPro" id="IPR024053">
    <property type="entry name" value="VHL_beta_dom"/>
</dbReference>